<gene>
    <name evidence="1" type="ORF">V6N12_007089</name>
</gene>
<name>A0ABR2F0R6_9ROSI</name>
<keyword evidence="2" id="KW-1185">Reference proteome</keyword>
<proteinExistence type="predicted"/>
<sequence>MDVLKRMGIDDHPVLIPANEKGSDGPPQASYVRIMSGSGIQVVSDLVPSLDDVVMESDDVMGDTTGLFPLVSFSEKVHERIDHNMHRSLIVHLLGRSIGYKTLVGRIRVLWQAQGAFQPREDVGRSKSMASTNAGIGGSRFSVLSEVEDAGIGSGNAKDGVTGSALLQSDPAILGMCGSLTEVPVAPVVANGVRTASDGVVLREVNTNIQDTVQVVSSGGGG</sequence>
<evidence type="ECO:0000313" key="2">
    <source>
        <dbReference type="Proteomes" id="UP001472677"/>
    </source>
</evidence>
<organism evidence="1 2">
    <name type="scientific">Hibiscus sabdariffa</name>
    <name type="common">roselle</name>
    <dbReference type="NCBI Taxonomy" id="183260"/>
    <lineage>
        <taxon>Eukaryota</taxon>
        <taxon>Viridiplantae</taxon>
        <taxon>Streptophyta</taxon>
        <taxon>Embryophyta</taxon>
        <taxon>Tracheophyta</taxon>
        <taxon>Spermatophyta</taxon>
        <taxon>Magnoliopsida</taxon>
        <taxon>eudicotyledons</taxon>
        <taxon>Gunneridae</taxon>
        <taxon>Pentapetalae</taxon>
        <taxon>rosids</taxon>
        <taxon>malvids</taxon>
        <taxon>Malvales</taxon>
        <taxon>Malvaceae</taxon>
        <taxon>Malvoideae</taxon>
        <taxon>Hibiscus</taxon>
    </lineage>
</organism>
<accession>A0ABR2F0R6</accession>
<comment type="caution">
    <text evidence="1">The sequence shown here is derived from an EMBL/GenBank/DDBJ whole genome shotgun (WGS) entry which is preliminary data.</text>
</comment>
<evidence type="ECO:0000313" key="1">
    <source>
        <dbReference type="EMBL" id="KAK8568541.1"/>
    </source>
</evidence>
<dbReference type="EMBL" id="JBBPBM010000009">
    <property type="protein sequence ID" value="KAK8568541.1"/>
    <property type="molecule type" value="Genomic_DNA"/>
</dbReference>
<dbReference type="Proteomes" id="UP001472677">
    <property type="component" value="Unassembled WGS sequence"/>
</dbReference>
<protein>
    <submittedName>
        <fullName evidence="1">Uncharacterized protein</fullName>
    </submittedName>
</protein>
<reference evidence="1 2" key="1">
    <citation type="journal article" date="2024" name="G3 (Bethesda)">
        <title>Genome assembly of Hibiscus sabdariffa L. provides insights into metabolisms of medicinal natural products.</title>
        <authorList>
            <person name="Kim T."/>
        </authorList>
    </citation>
    <scope>NUCLEOTIDE SEQUENCE [LARGE SCALE GENOMIC DNA]</scope>
    <source>
        <strain evidence="1">TK-2024</strain>
        <tissue evidence="1">Old leaves</tissue>
    </source>
</reference>